<comment type="caution">
    <text evidence="2">The sequence shown here is derived from an EMBL/GenBank/DDBJ whole genome shotgun (WGS) entry which is preliminary data.</text>
</comment>
<reference evidence="2 3" key="1">
    <citation type="journal article" date="2019" name="Int. J. Syst. Evol. Microbiol.">
        <title>The Global Catalogue of Microorganisms (GCM) 10K type strain sequencing project: providing services to taxonomists for standard genome sequencing and annotation.</title>
        <authorList>
            <consortium name="The Broad Institute Genomics Platform"/>
            <consortium name="The Broad Institute Genome Sequencing Center for Infectious Disease"/>
            <person name="Wu L."/>
            <person name="Ma J."/>
        </authorList>
    </citation>
    <scope>NUCLEOTIDE SEQUENCE [LARGE SCALE GENOMIC DNA]</scope>
    <source>
        <strain evidence="2 3">JCM 9383</strain>
    </source>
</reference>
<feature type="transmembrane region" description="Helical" evidence="1">
    <location>
        <begin position="187"/>
        <end position="211"/>
    </location>
</feature>
<feature type="transmembrane region" description="Helical" evidence="1">
    <location>
        <begin position="29"/>
        <end position="46"/>
    </location>
</feature>
<feature type="transmembrane region" description="Helical" evidence="1">
    <location>
        <begin position="339"/>
        <end position="358"/>
    </location>
</feature>
<organism evidence="2 3">
    <name type="scientific">Saccharopolyspora taberi</name>
    <dbReference type="NCBI Taxonomy" id="60895"/>
    <lineage>
        <taxon>Bacteria</taxon>
        <taxon>Bacillati</taxon>
        <taxon>Actinomycetota</taxon>
        <taxon>Actinomycetes</taxon>
        <taxon>Pseudonocardiales</taxon>
        <taxon>Pseudonocardiaceae</taxon>
        <taxon>Saccharopolyspora</taxon>
    </lineage>
</organism>
<proteinExistence type="predicted"/>
<evidence type="ECO:0008006" key="4">
    <source>
        <dbReference type="Google" id="ProtNLM"/>
    </source>
</evidence>
<feature type="transmembrane region" description="Helical" evidence="1">
    <location>
        <begin position="275"/>
        <end position="293"/>
    </location>
</feature>
<keyword evidence="1" id="KW-1133">Transmembrane helix</keyword>
<feature type="transmembrane region" description="Helical" evidence="1">
    <location>
        <begin position="109"/>
        <end position="128"/>
    </location>
</feature>
<accession>A0ABN3V3E5</accession>
<name>A0ABN3V3E5_9PSEU</name>
<feature type="transmembrane region" description="Helical" evidence="1">
    <location>
        <begin position="365"/>
        <end position="384"/>
    </location>
</feature>
<evidence type="ECO:0000256" key="1">
    <source>
        <dbReference type="SAM" id="Phobius"/>
    </source>
</evidence>
<dbReference type="EMBL" id="BAAAUX010000003">
    <property type="protein sequence ID" value="GAA2776379.1"/>
    <property type="molecule type" value="Genomic_DNA"/>
</dbReference>
<sequence length="566" mass="60716">MTDIASDVAARQETTASGSRFERLRIGRAGPVLLGLLAAVPPLMMLREVLRYPQMHFFDYWWVLLDLTNDDGTLRPEALFGFRNEHPFVLPSLLFWLSARYGNGLNQPLGLLIVAFGVASVLLVWAMLPRSLGRWQRAGLVVATSTLVFNPHGIHNYVRSMSGASWILALMLVLAALLAMQRGWLSLAVVAGLLASISYGTSFAVWPALALMAWLRGERRSRVITPMAVGVVVVAAWLVLRGPQGGGGGSPTDDPAQALLAGLSMLGMVWTGTEPAVAVIAGVAGLAVLAMHARVAQEHRESSAAWWGLAVYAVGCAVMISGSRAAFGESAGLQSRYNSMTAALWIAFLVIVVAWGRWPALRRVAVFGTVLATVALGAPMAQAVRDDVPNQNLLAVAARIGHPDAFTDRFPEPDRLLPRLRALGHYPFSPEFSLGCDGVNIGSRVDTSTWRTPSIGSFREPGRDGRDVILNVETDQLTGGARMLKGWAISGIERARCVAVLDRTGTVVGGGVVGIPRADAESQTIGIEIGLGFRAVAPAQLGPLRVAFQFPDGWWIRPLTESPQRS</sequence>
<feature type="transmembrane region" description="Helical" evidence="1">
    <location>
        <begin position="305"/>
        <end position="327"/>
    </location>
</feature>
<evidence type="ECO:0000313" key="3">
    <source>
        <dbReference type="Proteomes" id="UP001500979"/>
    </source>
</evidence>
<keyword evidence="1" id="KW-0472">Membrane</keyword>
<dbReference type="Proteomes" id="UP001500979">
    <property type="component" value="Unassembled WGS sequence"/>
</dbReference>
<keyword evidence="3" id="KW-1185">Reference proteome</keyword>
<evidence type="ECO:0000313" key="2">
    <source>
        <dbReference type="EMBL" id="GAA2776379.1"/>
    </source>
</evidence>
<protein>
    <recommendedName>
        <fullName evidence="4">Glycosyltransferase RgtA/B/C/D-like domain-containing protein</fullName>
    </recommendedName>
</protein>
<feature type="transmembrane region" description="Helical" evidence="1">
    <location>
        <begin position="163"/>
        <end position="181"/>
    </location>
</feature>
<dbReference type="RefSeq" id="WP_344677778.1">
    <property type="nucleotide sequence ID" value="NZ_BAAAUX010000003.1"/>
</dbReference>
<keyword evidence="1" id="KW-0812">Transmembrane</keyword>
<gene>
    <name evidence="2" type="ORF">GCM10010470_06030</name>
</gene>
<feature type="transmembrane region" description="Helical" evidence="1">
    <location>
        <begin position="223"/>
        <end position="240"/>
    </location>
</feature>